<accession>A0ACB0EAN7</accession>
<evidence type="ECO:0000313" key="1">
    <source>
        <dbReference type="EMBL" id="CAI9697498.1"/>
    </source>
</evidence>
<evidence type="ECO:0000313" key="2">
    <source>
        <dbReference type="Proteomes" id="UP001162501"/>
    </source>
</evidence>
<dbReference type="EMBL" id="OX596101">
    <property type="protein sequence ID" value="CAI9697498.1"/>
    <property type="molecule type" value="Genomic_DNA"/>
</dbReference>
<name>A0ACB0EAN7_RANTA</name>
<dbReference type="Proteomes" id="UP001162501">
    <property type="component" value="Chromosome 17"/>
</dbReference>
<reference evidence="1" key="1">
    <citation type="submission" date="2023-05" db="EMBL/GenBank/DDBJ databases">
        <authorList>
            <consortium name="ELIXIR-Norway"/>
        </authorList>
    </citation>
    <scope>NUCLEOTIDE SEQUENCE</scope>
</reference>
<organism evidence="1 2">
    <name type="scientific">Rangifer tarandus platyrhynchus</name>
    <name type="common">Svalbard reindeer</name>
    <dbReference type="NCBI Taxonomy" id="3082113"/>
    <lineage>
        <taxon>Eukaryota</taxon>
        <taxon>Metazoa</taxon>
        <taxon>Chordata</taxon>
        <taxon>Craniata</taxon>
        <taxon>Vertebrata</taxon>
        <taxon>Euteleostomi</taxon>
        <taxon>Mammalia</taxon>
        <taxon>Eutheria</taxon>
        <taxon>Laurasiatheria</taxon>
        <taxon>Artiodactyla</taxon>
        <taxon>Ruminantia</taxon>
        <taxon>Pecora</taxon>
        <taxon>Cervidae</taxon>
        <taxon>Odocoileinae</taxon>
        <taxon>Rangifer</taxon>
    </lineage>
</organism>
<gene>
    <name evidence="1" type="ORF">MRATA1EN3_LOCUS8711</name>
</gene>
<proteinExistence type="predicted"/>
<protein>
    <submittedName>
        <fullName evidence="1">Uncharacterized protein</fullName>
    </submittedName>
</protein>
<sequence length="54" mass="5567">MAPRLGLFLIWAGASVFLQLHPVNADENNGVSTEHTGDKSSAESAEGSVPAADT</sequence>